<comment type="caution">
    <text evidence="2">The sequence shown here is derived from an EMBL/GenBank/DDBJ whole genome shotgun (WGS) entry which is preliminary data.</text>
</comment>
<sequence>MRNATEESLEEESFYLQLKELTASSSTWSTRLKNDFVAATLSIFEGVASWDFIAAESPQRIFSLTQAEGYTLACLELVAERFPDTKNTKRLLYILSEVERIKQRQRNPIYNLHQKPKAIFKDPGFKLAVINQLMFKENLLKPQFDPMLFAEEFSKYFIDMEYHQASAEGMQYLLNLDIPSDLLNSIEDLYLDSKAALYGKICFFSPTNMLLGMKMPQRGRYVPICDSAVEDLALLPNLSKVHIGSDDKFVELDEMPRGCDFIISPNEARNGTPISAAFIQALEKQKIQLLQGGKPVVLEKAII</sequence>
<evidence type="ECO:0000313" key="3">
    <source>
        <dbReference type="Proteomes" id="UP000005519"/>
    </source>
</evidence>
<evidence type="ECO:0000313" key="2">
    <source>
        <dbReference type="EMBL" id="EEX51042.1"/>
    </source>
</evidence>
<keyword evidence="3" id="KW-1185">Reference proteome</keyword>
<dbReference type="InterPro" id="IPR054187">
    <property type="entry name" value="DUF6892"/>
</dbReference>
<dbReference type="Pfam" id="PF21832">
    <property type="entry name" value="DUF6892"/>
    <property type="match status" value="1"/>
</dbReference>
<dbReference type="STRING" id="667128.HMPREF0621_0629"/>
<evidence type="ECO:0000259" key="1">
    <source>
        <dbReference type="Pfam" id="PF21832"/>
    </source>
</evidence>
<organism evidence="2 3">
    <name type="scientific">Pasteurella dagmatis ATCC 43325</name>
    <dbReference type="NCBI Taxonomy" id="667128"/>
    <lineage>
        <taxon>Bacteria</taxon>
        <taxon>Pseudomonadati</taxon>
        <taxon>Pseudomonadota</taxon>
        <taxon>Gammaproteobacteria</taxon>
        <taxon>Pasteurellales</taxon>
        <taxon>Pasteurellaceae</taxon>
        <taxon>Pasteurella</taxon>
    </lineage>
</organism>
<dbReference type="AlphaFoldDB" id="C9PNQ5"/>
<reference evidence="2 3" key="1">
    <citation type="submission" date="2009-10" db="EMBL/GenBank/DDBJ databases">
        <authorList>
            <person name="Muzny D."/>
            <person name="Qin X."/>
            <person name="Deng J."/>
            <person name="Jiang H."/>
            <person name="Liu Y."/>
            <person name="Qu J."/>
            <person name="Song X.-Z."/>
            <person name="Zhang L."/>
            <person name="Thornton R."/>
            <person name="Coyle M."/>
            <person name="Francisco L."/>
            <person name="Jackson L."/>
            <person name="Javaid M."/>
            <person name="Korchina V."/>
            <person name="Kovar C."/>
            <person name="Mata R."/>
            <person name="Mathew T."/>
            <person name="Ngo R."/>
            <person name="Nguyen L."/>
            <person name="Nguyen N."/>
            <person name="Okwuonu G."/>
            <person name="Ongeri F."/>
            <person name="Pham C."/>
            <person name="Simmons D."/>
            <person name="Wilczek-Boney K."/>
            <person name="Hale W."/>
            <person name="Jakkamsetti A."/>
            <person name="Pham P."/>
            <person name="Ruth R."/>
            <person name="San Lucas F."/>
            <person name="Warren J."/>
            <person name="Zhang J."/>
            <person name="Zhao Z."/>
            <person name="Zhou C."/>
            <person name="Zhu D."/>
            <person name="Lee S."/>
            <person name="Bess C."/>
            <person name="Blankenburg K."/>
            <person name="Forbes L."/>
            <person name="Fu Q."/>
            <person name="Gubbala S."/>
            <person name="Hirani K."/>
            <person name="Jayaseelan J.C."/>
            <person name="Lara F."/>
            <person name="Munidasa M."/>
            <person name="Palculict T."/>
            <person name="Patil S."/>
            <person name="Pu L.-L."/>
            <person name="Saada N."/>
            <person name="Tang L."/>
            <person name="Weissenberger G."/>
            <person name="Zhu Y."/>
            <person name="Hemphill L."/>
            <person name="Shang Y."/>
            <person name="Youmans B."/>
            <person name="Ayvaz T."/>
            <person name="Ross M."/>
            <person name="Santibanez J."/>
            <person name="Aqrawi P."/>
            <person name="Gross S."/>
            <person name="Joshi V."/>
            <person name="Fowler G."/>
            <person name="Nazareth L."/>
            <person name="Reid J."/>
            <person name="Worley K."/>
            <person name="Petrosino J."/>
            <person name="Highlander S."/>
            <person name="Gibbs R."/>
        </authorList>
    </citation>
    <scope>NUCLEOTIDE SEQUENCE [LARGE SCALE GENOMIC DNA]</scope>
    <source>
        <strain evidence="2 3">ATCC 43325</strain>
    </source>
</reference>
<name>C9PNQ5_9PAST</name>
<dbReference type="EMBL" id="ACZR01000005">
    <property type="protein sequence ID" value="EEX51042.1"/>
    <property type="molecule type" value="Genomic_DNA"/>
</dbReference>
<feature type="domain" description="DUF6892" evidence="1">
    <location>
        <begin position="119"/>
        <end position="288"/>
    </location>
</feature>
<gene>
    <name evidence="2" type="ORF">HMPREF0621_0629</name>
</gene>
<accession>C9PNQ5</accession>
<dbReference type="HOGENOM" id="CLU_917807_0_0_6"/>
<protein>
    <recommendedName>
        <fullName evidence="1">DUF6892 domain-containing protein</fullName>
    </recommendedName>
</protein>
<proteinExistence type="predicted"/>
<dbReference type="Proteomes" id="UP000005519">
    <property type="component" value="Unassembled WGS sequence"/>
</dbReference>